<keyword evidence="1" id="KW-0472">Membrane</keyword>
<feature type="transmembrane region" description="Helical" evidence="1">
    <location>
        <begin position="76"/>
        <end position="97"/>
    </location>
</feature>
<keyword evidence="1" id="KW-1133">Transmembrane helix</keyword>
<evidence type="ECO:0000256" key="1">
    <source>
        <dbReference type="SAM" id="Phobius"/>
    </source>
</evidence>
<evidence type="ECO:0000313" key="2">
    <source>
        <dbReference type="EMBL" id="PIS20874.1"/>
    </source>
</evidence>
<name>A0A2H0X7I1_UNCKA</name>
<accession>A0A2H0X7I1</accession>
<keyword evidence="1" id="KW-0812">Transmembrane</keyword>
<reference evidence="3" key="1">
    <citation type="submission" date="2017-09" db="EMBL/GenBank/DDBJ databases">
        <title>Depth-based differentiation of microbial function through sediment-hosted aquifers and enrichment of novel symbionts in the deep terrestrial subsurface.</title>
        <authorList>
            <person name="Probst A.J."/>
            <person name="Ladd B."/>
            <person name="Jarett J.K."/>
            <person name="Geller-Mcgrath D.E."/>
            <person name="Sieber C.M.K."/>
            <person name="Emerson J.B."/>
            <person name="Anantharaman K."/>
            <person name="Thomas B.C."/>
            <person name="Malmstrom R."/>
            <person name="Stieglmeier M."/>
            <person name="Klingl A."/>
            <person name="Woyke T."/>
            <person name="Ryan C.M."/>
            <person name="Banfield J.F."/>
        </authorList>
    </citation>
    <scope>NUCLEOTIDE SEQUENCE [LARGE SCALE GENOMIC DNA]</scope>
</reference>
<dbReference type="Proteomes" id="UP000231414">
    <property type="component" value="Unassembled WGS sequence"/>
</dbReference>
<gene>
    <name evidence="2" type="ORF">COT52_01490</name>
</gene>
<dbReference type="EMBL" id="PEYW01000022">
    <property type="protein sequence ID" value="PIS20874.1"/>
    <property type="molecule type" value="Genomic_DNA"/>
</dbReference>
<organism evidence="2 3">
    <name type="scientific">candidate division WWE3 bacterium CG08_land_8_20_14_0_20_43_13</name>
    <dbReference type="NCBI Taxonomy" id="1975087"/>
    <lineage>
        <taxon>Bacteria</taxon>
        <taxon>Katanobacteria</taxon>
    </lineage>
</organism>
<proteinExistence type="predicted"/>
<evidence type="ECO:0000313" key="3">
    <source>
        <dbReference type="Proteomes" id="UP000231414"/>
    </source>
</evidence>
<protein>
    <submittedName>
        <fullName evidence="2">Uncharacterized protein</fullName>
    </submittedName>
</protein>
<comment type="caution">
    <text evidence="2">The sequence shown here is derived from an EMBL/GenBank/DDBJ whole genome shotgun (WGS) entry which is preliminary data.</text>
</comment>
<dbReference type="AlphaFoldDB" id="A0A2H0X7I1"/>
<sequence length="121" mass="14727">MPSPYIWPFILSGLFIDIDHIIYYLLSTKPFCPRLVLARIFSDHKNHIPRFYIFHSFEFFILIFSLYIVFLHSSLVYFILLGLFARFLTDIVIYLFIYRGDYLPWFPYLFLLSHLTRNKKD</sequence>
<feature type="transmembrane region" description="Helical" evidence="1">
    <location>
        <begin position="6"/>
        <end position="26"/>
    </location>
</feature>
<feature type="transmembrane region" description="Helical" evidence="1">
    <location>
        <begin position="51"/>
        <end position="70"/>
    </location>
</feature>